<evidence type="ECO:0000313" key="2">
    <source>
        <dbReference type="Proteomes" id="UP001153461"/>
    </source>
</evidence>
<dbReference type="Proteomes" id="UP001153461">
    <property type="component" value="Unassembled WGS sequence"/>
</dbReference>
<gene>
    <name evidence="1" type="ORF">PNAL_LOCUS10366</name>
</gene>
<organism evidence="1 2">
    <name type="scientific">Penicillium nalgiovense</name>
    <dbReference type="NCBI Taxonomy" id="60175"/>
    <lineage>
        <taxon>Eukaryota</taxon>
        <taxon>Fungi</taxon>
        <taxon>Dikarya</taxon>
        <taxon>Ascomycota</taxon>
        <taxon>Pezizomycotina</taxon>
        <taxon>Eurotiomycetes</taxon>
        <taxon>Eurotiomycetidae</taxon>
        <taxon>Eurotiales</taxon>
        <taxon>Aspergillaceae</taxon>
        <taxon>Penicillium</taxon>
    </lineage>
</organism>
<name>A0A9W4IQV8_PENNA</name>
<accession>A0A9W4IQV8</accession>
<comment type="caution">
    <text evidence="1">The sequence shown here is derived from an EMBL/GenBank/DDBJ whole genome shotgun (WGS) entry which is preliminary data.</text>
</comment>
<evidence type="ECO:0000313" key="1">
    <source>
        <dbReference type="EMBL" id="CAG8321164.1"/>
    </source>
</evidence>
<dbReference type="AlphaFoldDB" id="A0A9W4IQV8"/>
<protein>
    <submittedName>
        <fullName evidence="1">Uncharacterized protein</fullName>
    </submittedName>
</protein>
<proteinExistence type="predicted"/>
<sequence length="130" mass="15022">MRMYIQVPHRKTQIDDTDTRGRQATTFSPPELTAYQDLTQKHSSNTPKLIGYKTEFVKALPKLVENGWFPTVSRASSLVCYFVGRFSKAGKRKRPVEFAEWIATFQLANPVPPVRWGDDDGDKDTSRWKW</sequence>
<dbReference type="OrthoDB" id="4207132at2759"/>
<reference evidence="1" key="1">
    <citation type="submission" date="2021-07" db="EMBL/GenBank/DDBJ databases">
        <authorList>
            <person name="Branca A.L. A."/>
        </authorList>
    </citation>
    <scope>NUCLEOTIDE SEQUENCE</scope>
</reference>
<dbReference type="EMBL" id="CAJVNV010000636">
    <property type="protein sequence ID" value="CAG8321164.1"/>
    <property type="molecule type" value="Genomic_DNA"/>
</dbReference>